<evidence type="ECO:0000256" key="1">
    <source>
        <dbReference type="SAM" id="Coils"/>
    </source>
</evidence>
<keyword evidence="1" id="KW-0175">Coiled coil</keyword>
<dbReference type="EMBL" id="CP037421">
    <property type="protein sequence ID" value="QDT30001.1"/>
    <property type="molecule type" value="Genomic_DNA"/>
</dbReference>
<sequence>MANGFEICIYPRSEDFSAETAFLNLTQKLEQAQVLKQGWSGFFIFHKEPASTRRSTKTEEAKYLVEHGHSHRERTDNSRTCLIQNNLTDSTCLHYQVFNLLNHWKLSDENQCPENDPVLLELNAYDRGHNYGHLFRSEGHAKFYFEANSGYFVRYDRDFNLDPKYEDYNLCVEENLKIIRELLECIVDALDPLSVKVFTGSGSYVPFNSHATYFANPKAFITDLQMIHDYWTGNFGPYYQGEPKPYRDSDPVTAWYQFNGMRSVEQRKELWEAYNAWLIMREEVTSEVVYDTWDVKQSVEDGGLDIRRTKQGGAFVFGSEHFFNSFVSDVYLHALNIAYLVNKDQIEQKIQELEAQNWQDELDRLDDGKFEG</sequence>
<gene>
    <name evidence="2" type="ORF">Enr10x_53600</name>
</gene>
<keyword evidence="3" id="KW-1185">Reference proteome</keyword>
<name>A0A517QEF6_9PLAN</name>
<dbReference type="RefSeq" id="WP_145451903.1">
    <property type="nucleotide sequence ID" value="NZ_CP037421.1"/>
</dbReference>
<dbReference type="Proteomes" id="UP000315647">
    <property type="component" value="Chromosome"/>
</dbReference>
<evidence type="ECO:0000313" key="2">
    <source>
        <dbReference type="EMBL" id="QDT30001.1"/>
    </source>
</evidence>
<organism evidence="2 3">
    <name type="scientific">Gimesia panareensis</name>
    <dbReference type="NCBI Taxonomy" id="2527978"/>
    <lineage>
        <taxon>Bacteria</taxon>
        <taxon>Pseudomonadati</taxon>
        <taxon>Planctomycetota</taxon>
        <taxon>Planctomycetia</taxon>
        <taxon>Planctomycetales</taxon>
        <taxon>Planctomycetaceae</taxon>
        <taxon>Gimesia</taxon>
    </lineage>
</organism>
<feature type="coiled-coil region" evidence="1">
    <location>
        <begin position="336"/>
        <end position="363"/>
    </location>
</feature>
<reference evidence="2 3" key="1">
    <citation type="submission" date="2019-03" db="EMBL/GenBank/DDBJ databases">
        <title>Deep-cultivation of Planctomycetes and their phenomic and genomic characterization uncovers novel biology.</title>
        <authorList>
            <person name="Wiegand S."/>
            <person name="Jogler M."/>
            <person name="Boedeker C."/>
            <person name="Pinto D."/>
            <person name="Vollmers J."/>
            <person name="Rivas-Marin E."/>
            <person name="Kohn T."/>
            <person name="Peeters S.H."/>
            <person name="Heuer A."/>
            <person name="Rast P."/>
            <person name="Oberbeckmann S."/>
            <person name="Bunk B."/>
            <person name="Jeske O."/>
            <person name="Meyerdierks A."/>
            <person name="Storesund J.E."/>
            <person name="Kallscheuer N."/>
            <person name="Luecker S."/>
            <person name="Lage O.M."/>
            <person name="Pohl T."/>
            <person name="Merkel B.J."/>
            <person name="Hornburger P."/>
            <person name="Mueller R.-W."/>
            <person name="Bruemmer F."/>
            <person name="Labrenz M."/>
            <person name="Spormann A.M."/>
            <person name="Op den Camp H."/>
            <person name="Overmann J."/>
            <person name="Amann R."/>
            <person name="Jetten M.S.M."/>
            <person name="Mascher T."/>
            <person name="Medema M.H."/>
            <person name="Devos D.P."/>
            <person name="Kaster A.-K."/>
            <person name="Ovreas L."/>
            <person name="Rohde M."/>
            <person name="Galperin M.Y."/>
            <person name="Jogler C."/>
        </authorList>
    </citation>
    <scope>NUCLEOTIDE SEQUENCE [LARGE SCALE GENOMIC DNA]</scope>
    <source>
        <strain evidence="2 3">Enr10</strain>
    </source>
</reference>
<proteinExistence type="predicted"/>
<protein>
    <submittedName>
        <fullName evidence="2">Uncharacterized protein</fullName>
    </submittedName>
</protein>
<accession>A0A517QEF6</accession>
<evidence type="ECO:0000313" key="3">
    <source>
        <dbReference type="Proteomes" id="UP000315647"/>
    </source>
</evidence>
<dbReference type="AlphaFoldDB" id="A0A517QEF6"/>